<dbReference type="Gene3D" id="1.20.1000.10">
    <property type="entry name" value="Guanylate-binding protein, C-terminal domain"/>
    <property type="match status" value="1"/>
</dbReference>
<dbReference type="Proteomes" id="UP000515203">
    <property type="component" value="Unplaced"/>
</dbReference>
<organism evidence="2 3">
    <name type="scientific">Octodon degus</name>
    <name type="common">Degu</name>
    <name type="synonym">Sciurus degus</name>
    <dbReference type="NCBI Taxonomy" id="10160"/>
    <lineage>
        <taxon>Eukaryota</taxon>
        <taxon>Metazoa</taxon>
        <taxon>Chordata</taxon>
        <taxon>Craniata</taxon>
        <taxon>Vertebrata</taxon>
        <taxon>Euteleostomi</taxon>
        <taxon>Mammalia</taxon>
        <taxon>Eutheria</taxon>
        <taxon>Euarchontoglires</taxon>
        <taxon>Glires</taxon>
        <taxon>Rodentia</taxon>
        <taxon>Hystricomorpha</taxon>
        <taxon>Octodontidae</taxon>
        <taxon>Octodon</taxon>
    </lineage>
</organism>
<feature type="non-terminal residue" evidence="3">
    <location>
        <position position="164"/>
    </location>
</feature>
<dbReference type="InParanoid" id="A0A6P6DXG1"/>
<dbReference type="InterPro" id="IPR003191">
    <property type="entry name" value="Guanylate-bd/ATL_C"/>
</dbReference>
<dbReference type="PANTHER" id="PTHR10751">
    <property type="entry name" value="GUANYLATE BINDING PROTEIN"/>
    <property type="match status" value="1"/>
</dbReference>
<dbReference type="GeneID" id="111814987"/>
<reference evidence="3" key="1">
    <citation type="submission" date="2025-08" db="UniProtKB">
        <authorList>
            <consortium name="RefSeq"/>
        </authorList>
    </citation>
    <scope>IDENTIFICATION</scope>
</reference>
<sequence length="164" mass="19133">LGALVETYLKAINSGEVPCLENSVNTLAQQENTAAVQKAATYYREQMAQRVRLPTDTLEELLDVHMACKEEALTVFLERSFKDEDCEFEKQLLRIIKHEKKDFLVKNEKESEQYCQEKLDQLSKPLMESISEGIFYVPGGHQLYKEMRQRIEEDYRQLPRKGVK</sequence>
<dbReference type="AlphaFoldDB" id="A0A6P6DXG1"/>
<dbReference type="Pfam" id="PF02841">
    <property type="entry name" value="GBP_C"/>
    <property type="match status" value="1"/>
</dbReference>
<accession>A0A6P6DXG1</accession>
<feature type="domain" description="Guanylate-binding protein/Atlastin C-terminal" evidence="1">
    <location>
        <begin position="1"/>
        <end position="164"/>
    </location>
</feature>
<feature type="non-terminal residue" evidence="3">
    <location>
        <position position="1"/>
    </location>
</feature>
<keyword evidence="2" id="KW-1185">Reference proteome</keyword>
<gene>
    <name evidence="3" type="primary">LOC111814987</name>
</gene>
<dbReference type="RefSeq" id="XP_023564592.1">
    <property type="nucleotide sequence ID" value="XM_023708824.1"/>
</dbReference>
<dbReference type="GO" id="GO:0003924">
    <property type="term" value="F:GTPase activity"/>
    <property type="evidence" value="ECO:0007669"/>
    <property type="project" value="InterPro"/>
</dbReference>
<evidence type="ECO:0000313" key="3">
    <source>
        <dbReference type="RefSeq" id="XP_023564592.1"/>
    </source>
</evidence>
<dbReference type="InterPro" id="IPR036543">
    <property type="entry name" value="Guanylate-bd_C_sf"/>
</dbReference>
<evidence type="ECO:0000313" key="2">
    <source>
        <dbReference type="Proteomes" id="UP000515203"/>
    </source>
</evidence>
<dbReference type="OrthoDB" id="9634498at2759"/>
<dbReference type="GO" id="GO:0005525">
    <property type="term" value="F:GTP binding"/>
    <property type="evidence" value="ECO:0007669"/>
    <property type="project" value="InterPro"/>
</dbReference>
<protein>
    <submittedName>
        <fullName evidence="3">Guanylate-binding protein 6-like</fullName>
    </submittedName>
</protein>
<name>A0A6P6DXG1_OCTDE</name>
<dbReference type="SUPFAM" id="SSF48340">
    <property type="entry name" value="Interferon-induced guanylate-binding protein 1 (GBP1), C-terminal domain"/>
    <property type="match status" value="1"/>
</dbReference>
<proteinExistence type="predicted"/>
<evidence type="ECO:0000259" key="1">
    <source>
        <dbReference type="Pfam" id="PF02841"/>
    </source>
</evidence>